<dbReference type="Proteomes" id="UP000644727">
    <property type="component" value="Unassembled WGS sequence"/>
</dbReference>
<dbReference type="InterPro" id="IPR011033">
    <property type="entry name" value="PRC_barrel-like_sf"/>
</dbReference>
<reference evidence="4 5" key="1">
    <citation type="submission" date="2020-10" db="EMBL/GenBank/DDBJ databases">
        <title>Draft genome and description of Brachybacterium epidermidis sp nov.</title>
        <authorList>
            <person name="Boxberger M."/>
            <person name="La Scola B."/>
        </authorList>
    </citation>
    <scope>NUCLEOTIDE SEQUENCE [LARGE SCALE GENOMIC DNA]</scope>
    <source>
        <strain evidence="4 5">Marseille-Q2903</strain>
    </source>
</reference>
<feature type="region of interest" description="Disordered" evidence="1">
    <location>
        <begin position="205"/>
        <end position="224"/>
    </location>
</feature>
<dbReference type="Pfam" id="PF09557">
    <property type="entry name" value="DUF2382"/>
    <property type="match status" value="1"/>
</dbReference>
<dbReference type="InterPro" id="IPR027275">
    <property type="entry name" value="PRC-brl_dom"/>
</dbReference>
<evidence type="ECO:0000256" key="1">
    <source>
        <dbReference type="SAM" id="MobiDB-lite"/>
    </source>
</evidence>
<evidence type="ECO:0000313" key="5">
    <source>
        <dbReference type="Proteomes" id="UP000644727"/>
    </source>
</evidence>
<feature type="region of interest" description="Disordered" evidence="1">
    <location>
        <begin position="240"/>
        <end position="272"/>
    </location>
</feature>
<dbReference type="InterPro" id="IPR052967">
    <property type="entry name" value="Stress_Response_Assoc"/>
</dbReference>
<evidence type="ECO:0000259" key="3">
    <source>
        <dbReference type="Pfam" id="PF09557"/>
    </source>
</evidence>
<dbReference type="EMBL" id="JADEYR010000001">
    <property type="protein sequence ID" value="MBE9402830.1"/>
    <property type="molecule type" value="Genomic_DNA"/>
</dbReference>
<feature type="compositionally biased region" description="Basic and acidic residues" evidence="1">
    <location>
        <begin position="207"/>
        <end position="224"/>
    </location>
</feature>
<evidence type="ECO:0000259" key="2">
    <source>
        <dbReference type="Pfam" id="PF05239"/>
    </source>
</evidence>
<name>A0ABR9VXC7_9MICO</name>
<sequence length="272" mass="29632">MTFQGNIRDLQRAIVVDSTGDKVGSVGQVYVTNEGQDPSWVTVNTGLFGTNETFIPLADAQFTDGEIRVPYEKKFIKDAPNIAEDGEISQEQEAELYRYYGVQDPSRDGYLDAGDRTGGTVDDSTGTGVGAAGAGVGAAGAGVDRDRDLDRRDDDGVTLHEEKLNVGTERREAGKARLRKYVVTDTEQVEVPVQREELVVERTPATGEDRGGRLGEDETEVTLHEERPVVSKETVATENVNLGKRTVTDTETVTEQVGHEEVDVQSGRDDRV</sequence>
<dbReference type="NCBIfam" id="TIGR02271">
    <property type="entry name" value="YsnF/AvaK domain"/>
    <property type="match status" value="1"/>
</dbReference>
<feature type="domain" description="DUF2382" evidence="3">
    <location>
        <begin position="158"/>
        <end position="264"/>
    </location>
</feature>
<feature type="region of interest" description="Disordered" evidence="1">
    <location>
        <begin position="115"/>
        <end position="164"/>
    </location>
</feature>
<dbReference type="RefSeq" id="WP_193864560.1">
    <property type="nucleotide sequence ID" value="NZ_JADEYR010000001.1"/>
</dbReference>
<comment type="caution">
    <text evidence="4">The sequence shown here is derived from an EMBL/GenBank/DDBJ whole genome shotgun (WGS) entry which is preliminary data.</text>
</comment>
<dbReference type="Pfam" id="PF05239">
    <property type="entry name" value="PRC"/>
    <property type="match status" value="1"/>
</dbReference>
<feature type="compositionally biased region" description="Gly residues" evidence="1">
    <location>
        <begin position="127"/>
        <end position="140"/>
    </location>
</feature>
<keyword evidence="5" id="KW-1185">Reference proteome</keyword>
<feature type="compositionally biased region" description="Basic and acidic residues" evidence="1">
    <location>
        <begin position="143"/>
        <end position="164"/>
    </location>
</feature>
<accession>A0ABR9VXC7</accession>
<dbReference type="PANTHER" id="PTHR38463">
    <property type="entry name" value="STRESS RESPONSE PROTEIN YSNF"/>
    <property type="match status" value="1"/>
</dbReference>
<feature type="domain" description="PRC-barrel" evidence="2">
    <location>
        <begin position="7"/>
        <end position="71"/>
    </location>
</feature>
<feature type="compositionally biased region" description="Basic and acidic residues" evidence="1">
    <location>
        <begin position="257"/>
        <end position="272"/>
    </location>
</feature>
<dbReference type="InterPro" id="IPR014747">
    <property type="entry name" value="Bac_photo_RC_H_C"/>
</dbReference>
<dbReference type="PANTHER" id="PTHR38463:SF1">
    <property type="entry name" value="STRESS RESPONSE PROTEIN YSNF"/>
    <property type="match status" value="1"/>
</dbReference>
<proteinExistence type="predicted"/>
<gene>
    <name evidence="4" type="ORF">IOE58_00960</name>
</gene>
<protein>
    <submittedName>
        <fullName evidence="4">YsnF/AvaK domain-containing protein</fullName>
    </submittedName>
</protein>
<organism evidence="4 5">
    <name type="scientific">Brachybacterium epidermidis</name>
    <dbReference type="NCBI Taxonomy" id="2781983"/>
    <lineage>
        <taxon>Bacteria</taxon>
        <taxon>Bacillati</taxon>
        <taxon>Actinomycetota</taxon>
        <taxon>Actinomycetes</taxon>
        <taxon>Micrococcales</taxon>
        <taxon>Dermabacteraceae</taxon>
        <taxon>Brachybacterium</taxon>
    </lineage>
</organism>
<dbReference type="InterPro" id="IPR019060">
    <property type="entry name" value="DUF2382"/>
</dbReference>
<evidence type="ECO:0000313" key="4">
    <source>
        <dbReference type="EMBL" id="MBE9402830.1"/>
    </source>
</evidence>
<dbReference type="Gene3D" id="3.90.50.10">
    <property type="entry name" value="Photosynthetic Reaction Center, subunit H, domain 2"/>
    <property type="match status" value="1"/>
</dbReference>
<dbReference type="SUPFAM" id="SSF50346">
    <property type="entry name" value="PRC-barrel domain"/>
    <property type="match status" value="1"/>
</dbReference>